<dbReference type="AlphaFoldDB" id="A0AAV8WU55"/>
<evidence type="ECO:0000256" key="1">
    <source>
        <dbReference type="PROSITE-ProRule" id="PRU00042"/>
    </source>
</evidence>
<dbReference type="GO" id="GO:0008270">
    <property type="term" value="F:zinc ion binding"/>
    <property type="evidence" value="ECO:0007669"/>
    <property type="project" value="UniProtKB-KW"/>
</dbReference>
<name>A0AAV8WU55_9CUCU</name>
<dbReference type="Proteomes" id="UP001162156">
    <property type="component" value="Unassembled WGS sequence"/>
</dbReference>
<gene>
    <name evidence="3" type="ORF">NQ314_017297</name>
</gene>
<keyword evidence="4" id="KW-1185">Reference proteome</keyword>
<reference evidence="3" key="1">
    <citation type="journal article" date="2023" name="Insect Mol. Biol.">
        <title>Genome sequencing provides insights into the evolution of gene families encoding plant cell wall-degrading enzymes in longhorned beetles.</title>
        <authorList>
            <person name="Shin N.R."/>
            <person name="Okamura Y."/>
            <person name="Kirsch R."/>
            <person name="Pauchet Y."/>
        </authorList>
    </citation>
    <scope>NUCLEOTIDE SEQUENCE</scope>
    <source>
        <strain evidence="3">RBIC_L_NR</strain>
    </source>
</reference>
<protein>
    <recommendedName>
        <fullName evidence="2">C2H2-type domain-containing protein</fullName>
    </recommendedName>
</protein>
<dbReference type="SMART" id="SM00355">
    <property type="entry name" value="ZnF_C2H2"/>
    <property type="match status" value="2"/>
</dbReference>
<proteinExistence type="predicted"/>
<dbReference type="PROSITE" id="PS50157">
    <property type="entry name" value="ZINC_FINGER_C2H2_2"/>
    <property type="match status" value="1"/>
</dbReference>
<keyword evidence="1" id="KW-0479">Metal-binding</keyword>
<evidence type="ECO:0000259" key="2">
    <source>
        <dbReference type="PROSITE" id="PS50157"/>
    </source>
</evidence>
<sequence>MVNFICQWKHCGLQTVDVPLLIQHVSYHGYLTKLKSIGRNKLDRNKWPECNLKENYTISAYPNGYTCEWEYCFLNFYTIYDFLTHMEIHIKNNPKKCKEKLGETIVCAWRGNFMLFLVLEYSNYLDWQIYECDCFGLSQLFYLFESPMYNMTNLEIIMWII</sequence>
<dbReference type="PROSITE" id="PS00028">
    <property type="entry name" value="ZINC_FINGER_C2H2_1"/>
    <property type="match status" value="1"/>
</dbReference>
<feature type="domain" description="C2H2-type" evidence="2">
    <location>
        <begin position="65"/>
        <end position="94"/>
    </location>
</feature>
<keyword evidence="1" id="KW-0863">Zinc-finger</keyword>
<evidence type="ECO:0000313" key="4">
    <source>
        <dbReference type="Proteomes" id="UP001162156"/>
    </source>
</evidence>
<comment type="caution">
    <text evidence="3">The sequence shown here is derived from an EMBL/GenBank/DDBJ whole genome shotgun (WGS) entry which is preliminary data.</text>
</comment>
<dbReference type="EMBL" id="JANEYF010004830">
    <property type="protein sequence ID" value="KAJ8929974.1"/>
    <property type="molecule type" value="Genomic_DNA"/>
</dbReference>
<accession>A0AAV8WU55</accession>
<evidence type="ECO:0000313" key="3">
    <source>
        <dbReference type="EMBL" id="KAJ8929974.1"/>
    </source>
</evidence>
<dbReference type="InterPro" id="IPR013087">
    <property type="entry name" value="Znf_C2H2_type"/>
</dbReference>
<organism evidence="3 4">
    <name type="scientific">Rhamnusium bicolor</name>
    <dbReference type="NCBI Taxonomy" id="1586634"/>
    <lineage>
        <taxon>Eukaryota</taxon>
        <taxon>Metazoa</taxon>
        <taxon>Ecdysozoa</taxon>
        <taxon>Arthropoda</taxon>
        <taxon>Hexapoda</taxon>
        <taxon>Insecta</taxon>
        <taxon>Pterygota</taxon>
        <taxon>Neoptera</taxon>
        <taxon>Endopterygota</taxon>
        <taxon>Coleoptera</taxon>
        <taxon>Polyphaga</taxon>
        <taxon>Cucujiformia</taxon>
        <taxon>Chrysomeloidea</taxon>
        <taxon>Cerambycidae</taxon>
        <taxon>Lepturinae</taxon>
        <taxon>Rhagiini</taxon>
        <taxon>Rhamnusium</taxon>
    </lineage>
</organism>
<keyword evidence="1" id="KW-0862">Zinc</keyword>